<reference evidence="1" key="2">
    <citation type="journal article" date="2021" name="Microorganisms">
        <title>Bacterial Dimethylsulfoniopropionate Biosynthesis in the East China Sea.</title>
        <authorList>
            <person name="Liu J."/>
            <person name="Zhang Y."/>
            <person name="Liu J."/>
            <person name="Zhong H."/>
            <person name="Williams B.T."/>
            <person name="Zheng Y."/>
            <person name="Curson A.R.J."/>
            <person name="Sun C."/>
            <person name="Sun H."/>
            <person name="Song D."/>
            <person name="Wagner Mackenzie B."/>
            <person name="Bermejo Martinez A."/>
            <person name="Todd J.D."/>
            <person name="Zhang X.H."/>
        </authorList>
    </citation>
    <scope>NUCLEOTIDE SEQUENCE</scope>
    <source>
        <strain evidence="1">AESS21</strain>
    </source>
</reference>
<name>A0A944CCR6_9HYPH</name>
<accession>A0A944CCR6</accession>
<dbReference type="RefSeq" id="WP_213215310.1">
    <property type="nucleotide sequence ID" value="NZ_QTKU01000001.1"/>
</dbReference>
<dbReference type="Proteomes" id="UP000705379">
    <property type="component" value="Unassembled WGS sequence"/>
</dbReference>
<gene>
    <name evidence="1" type="ORF">DYI23_05870</name>
</gene>
<sequence>MTKKTKDIEALLKWAYCEELPKADANMGSGGGIASGWSSVESYAELLTVIDDNRYGVLPALSIDPGEPHADAVAVHIAVSELDRLDLDFPDDWSPMRELNDLGAHGLMAIRSALDGLTIVDADGRRRLRRKPSDLVRRLAILGVVPDGMGEPPALKMLTNTAGQPRWFRRHVEQDVDCFGAPVERSFEVEDGWDFSRKRAKRGAYPKQYLDPDPVPVLGERGEYDILRACLLVLCDELNGKMVDHTVDPCSWDVSPWDQENACALRSGRRVLKAG</sequence>
<dbReference type="AlphaFoldDB" id="A0A944CCR6"/>
<comment type="caution">
    <text evidence="1">The sequence shown here is derived from an EMBL/GenBank/DDBJ whole genome shotgun (WGS) entry which is preliminary data.</text>
</comment>
<reference evidence="1" key="1">
    <citation type="submission" date="2018-08" db="EMBL/GenBank/DDBJ databases">
        <authorList>
            <person name="Jin W."/>
            <person name="Wang H."/>
            <person name="Yang Y."/>
            <person name="Li M."/>
            <person name="Liu J."/>
        </authorList>
    </citation>
    <scope>NUCLEOTIDE SEQUENCE</scope>
    <source>
        <strain evidence="1">AESS21</strain>
    </source>
</reference>
<organism evidence="1 2">
    <name type="scientific">Roseibium polysiphoniae</name>
    <dbReference type="NCBI Taxonomy" id="2571221"/>
    <lineage>
        <taxon>Bacteria</taxon>
        <taxon>Pseudomonadati</taxon>
        <taxon>Pseudomonadota</taxon>
        <taxon>Alphaproteobacteria</taxon>
        <taxon>Hyphomicrobiales</taxon>
        <taxon>Stappiaceae</taxon>
        <taxon>Roseibium</taxon>
    </lineage>
</organism>
<dbReference type="EMBL" id="QTKU01000001">
    <property type="protein sequence ID" value="MBS8259741.1"/>
    <property type="molecule type" value="Genomic_DNA"/>
</dbReference>
<proteinExistence type="predicted"/>
<evidence type="ECO:0000313" key="1">
    <source>
        <dbReference type="EMBL" id="MBS8259741.1"/>
    </source>
</evidence>
<evidence type="ECO:0000313" key="2">
    <source>
        <dbReference type="Proteomes" id="UP000705379"/>
    </source>
</evidence>
<protein>
    <submittedName>
        <fullName evidence="1">Uncharacterized protein</fullName>
    </submittedName>
</protein>